<organism evidence="13 14">
    <name type="scientific">Sphingobium lignivorans</name>
    <dbReference type="NCBI Taxonomy" id="2735886"/>
    <lineage>
        <taxon>Bacteria</taxon>
        <taxon>Pseudomonadati</taxon>
        <taxon>Pseudomonadota</taxon>
        <taxon>Alphaproteobacteria</taxon>
        <taxon>Sphingomonadales</taxon>
        <taxon>Sphingomonadaceae</taxon>
        <taxon>Sphingobium</taxon>
    </lineage>
</organism>
<comment type="subcellular location">
    <subcellularLocation>
        <location evidence="1">Cell inner membrane</location>
        <topology evidence="1">Single-pass membrane protein</topology>
    </subcellularLocation>
</comment>
<keyword evidence="14" id="KW-1185">Reference proteome</keyword>
<evidence type="ECO:0000256" key="6">
    <source>
        <dbReference type="ARBA" id="ARBA00022692"/>
    </source>
</evidence>
<feature type="domain" description="General secretion pathway GspH" evidence="12">
    <location>
        <begin position="59"/>
        <end position="158"/>
    </location>
</feature>
<dbReference type="Gene3D" id="3.55.40.10">
    <property type="entry name" value="minor pseudopilin epsh domain"/>
    <property type="match status" value="1"/>
</dbReference>
<evidence type="ECO:0000256" key="5">
    <source>
        <dbReference type="ARBA" id="ARBA00022519"/>
    </source>
</evidence>
<dbReference type="InterPro" id="IPR002416">
    <property type="entry name" value="T2SS_protein-GspH"/>
</dbReference>
<evidence type="ECO:0000259" key="12">
    <source>
        <dbReference type="Pfam" id="PF12019"/>
    </source>
</evidence>
<keyword evidence="4" id="KW-0488">Methylation</keyword>
<dbReference type="SUPFAM" id="SSF54523">
    <property type="entry name" value="Pili subunits"/>
    <property type="match status" value="1"/>
</dbReference>
<evidence type="ECO:0000313" key="13">
    <source>
        <dbReference type="EMBL" id="MBB5985410.1"/>
    </source>
</evidence>
<evidence type="ECO:0000256" key="10">
    <source>
        <dbReference type="ARBA" id="ARBA00030775"/>
    </source>
</evidence>
<feature type="transmembrane region" description="Helical" evidence="11">
    <location>
        <begin position="24"/>
        <end position="46"/>
    </location>
</feature>
<keyword evidence="7 11" id="KW-1133">Transmembrane helix</keyword>
<dbReference type="PROSITE" id="PS00409">
    <property type="entry name" value="PROKAR_NTER_METHYL"/>
    <property type="match status" value="1"/>
</dbReference>
<evidence type="ECO:0000313" key="14">
    <source>
        <dbReference type="Proteomes" id="UP001138540"/>
    </source>
</evidence>
<evidence type="ECO:0000256" key="1">
    <source>
        <dbReference type="ARBA" id="ARBA00004377"/>
    </source>
</evidence>
<gene>
    <name evidence="13" type="ORF">HNP60_001384</name>
</gene>
<evidence type="ECO:0000256" key="2">
    <source>
        <dbReference type="ARBA" id="ARBA00021549"/>
    </source>
</evidence>
<dbReference type="NCBIfam" id="TIGR02532">
    <property type="entry name" value="IV_pilin_GFxxxE"/>
    <property type="match status" value="1"/>
</dbReference>
<dbReference type="InterPro" id="IPR045584">
    <property type="entry name" value="Pilin-like"/>
</dbReference>
<dbReference type="RefSeq" id="WP_184151764.1">
    <property type="nucleotide sequence ID" value="NZ_JACHKA010000001.1"/>
</dbReference>
<name>A0ABR6NDR2_9SPHN</name>
<proteinExistence type="inferred from homology"/>
<protein>
    <recommendedName>
        <fullName evidence="2">Type II secretion system protein H</fullName>
    </recommendedName>
    <alternativeName>
        <fullName evidence="10">General secretion pathway protein H</fullName>
    </alternativeName>
</protein>
<dbReference type="EMBL" id="JACHKA010000001">
    <property type="protein sequence ID" value="MBB5985410.1"/>
    <property type="molecule type" value="Genomic_DNA"/>
</dbReference>
<evidence type="ECO:0000256" key="7">
    <source>
        <dbReference type="ARBA" id="ARBA00022989"/>
    </source>
</evidence>
<evidence type="ECO:0000256" key="4">
    <source>
        <dbReference type="ARBA" id="ARBA00022481"/>
    </source>
</evidence>
<dbReference type="InterPro" id="IPR012902">
    <property type="entry name" value="N_methyl_site"/>
</dbReference>
<reference evidence="13 14" key="1">
    <citation type="submission" date="2020-08" db="EMBL/GenBank/DDBJ databases">
        <title>Exploring microbial biodiversity for novel pathways involved in the catabolism of aromatic compounds derived from lignin.</title>
        <authorList>
            <person name="Elkins J."/>
        </authorList>
    </citation>
    <scope>NUCLEOTIDE SEQUENCE [LARGE SCALE GENOMIC DNA]</scope>
    <source>
        <strain evidence="13 14">B1D3A</strain>
    </source>
</reference>
<accession>A0ABR6NDR2</accession>
<comment type="similarity">
    <text evidence="9">Belongs to the GSP H family.</text>
</comment>
<evidence type="ECO:0000256" key="8">
    <source>
        <dbReference type="ARBA" id="ARBA00023136"/>
    </source>
</evidence>
<keyword evidence="6 11" id="KW-0812">Transmembrane</keyword>
<keyword evidence="5" id="KW-0997">Cell inner membrane</keyword>
<keyword evidence="3" id="KW-1003">Cell membrane</keyword>
<dbReference type="PRINTS" id="PR00885">
    <property type="entry name" value="BCTERIALGSPH"/>
</dbReference>
<dbReference type="InterPro" id="IPR022346">
    <property type="entry name" value="T2SS_GspH"/>
</dbReference>
<dbReference type="Pfam" id="PF12019">
    <property type="entry name" value="GspH"/>
    <property type="match status" value="1"/>
</dbReference>
<evidence type="ECO:0000256" key="11">
    <source>
        <dbReference type="SAM" id="Phobius"/>
    </source>
</evidence>
<keyword evidence="8 11" id="KW-0472">Membrane</keyword>
<evidence type="ECO:0000256" key="9">
    <source>
        <dbReference type="ARBA" id="ARBA00025772"/>
    </source>
</evidence>
<dbReference type="Pfam" id="PF07963">
    <property type="entry name" value="N_methyl"/>
    <property type="match status" value="1"/>
</dbReference>
<dbReference type="Proteomes" id="UP001138540">
    <property type="component" value="Unassembled WGS sequence"/>
</dbReference>
<evidence type="ECO:0000256" key="3">
    <source>
        <dbReference type="ARBA" id="ARBA00022475"/>
    </source>
</evidence>
<sequence length="165" mass="17778">MRARHPGTERPRASSLRFGAAQQGFTLVELMVVIVIIGLMSGAVVLTMADPRGRISGDIDRFAGRVRAARDDAVISGRAVALWVSPTAYGFEQRARGQWQPVREGPLASQDWSGGASADLGSAGQARIVFDSVGRADQPLRFVLRRDDQQVTLRMDLDGNVSSGD</sequence>
<comment type="caution">
    <text evidence="13">The sequence shown here is derived from an EMBL/GenBank/DDBJ whole genome shotgun (WGS) entry which is preliminary data.</text>
</comment>